<dbReference type="AlphaFoldDB" id="A0A6I9NP15"/>
<feature type="region of interest" description="Disordered" evidence="1">
    <location>
        <begin position="15"/>
        <end position="42"/>
    </location>
</feature>
<feature type="non-terminal residue" evidence="3">
    <location>
        <position position="138"/>
    </location>
</feature>
<evidence type="ECO:0000256" key="1">
    <source>
        <dbReference type="SAM" id="MobiDB-lite"/>
    </source>
</evidence>
<accession>A0A6I9NP15</accession>
<proteinExistence type="predicted"/>
<organism evidence="2 3">
    <name type="scientific">Notothenia coriiceps</name>
    <name type="common">black rockcod</name>
    <dbReference type="NCBI Taxonomy" id="8208"/>
    <lineage>
        <taxon>Eukaryota</taxon>
        <taxon>Metazoa</taxon>
        <taxon>Chordata</taxon>
        <taxon>Craniata</taxon>
        <taxon>Vertebrata</taxon>
        <taxon>Euteleostomi</taxon>
        <taxon>Actinopterygii</taxon>
        <taxon>Neopterygii</taxon>
        <taxon>Teleostei</taxon>
        <taxon>Neoteleostei</taxon>
        <taxon>Acanthomorphata</taxon>
        <taxon>Eupercaria</taxon>
        <taxon>Perciformes</taxon>
        <taxon>Notothenioidei</taxon>
        <taxon>Nototheniidae</taxon>
        <taxon>Notothenia</taxon>
    </lineage>
</organism>
<gene>
    <name evidence="3" type="primary">LOC104951297</name>
</gene>
<dbReference type="RefSeq" id="XP_010776231.1">
    <property type="nucleotide sequence ID" value="XM_010777929.1"/>
</dbReference>
<dbReference type="Proteomes" id="UP000504611">
    <property type="component" value="Unplaced"/>
</dbReference>
<reference evidence="3" key="1">
    <citation type="submission" date="2025-08" db="UniProtKB">
        <authorList>
            <consortium name="RefSeq"/>
        </authorList>
    </citation>
    <scope>IDENTIFICATION</scope>
    <source>
        <tissue evidence="3">Muscle</tissue>
    </source>
</reference>
<evidence type="ECO:0000313" key="2">
    <source>
        <dbReference type="Proteomes" id="UP000504611"/>
    </source>
</evidence>
<evidence type="ECO:0000313" key="3">
    <source>
        <dbReference type="RefSeq" id="XP_010776231.1"/>
    </source>
</evidence>
<dbReference type="OrthoDB" id="8922725at2759"/>
<keyword evidence="2" id="KW-1185">Reference proteome</keyword>
<sequence length="138" mass="15709">MTTLLDLKSSVLRQVQRSQSLRGRREPTPTPSSPLTHCPDPLPRRISEESVEFFERVNAILQKQENMLRAAQAEGQKGACTVPPPQEHVDQAFIPDRIRRTELDLLYEEAVYTVVNRVGVPSPEHAITDEELFAYLMK</sequence>
<protein>
    <submittedName>
        <fullName evidence="3">BAI1-associated protein 3-like</fullName>
    </submittedName>
</protein>
<name>A0A6I9NP15_9TELE</name>
<dbReference type="KEGG" id="ncc:104951297"/>
<dbReference type="GeneID" id="104951297"/>